<dbReference type="PANTHER" id="PTHR13800">
    <property type="entry name" value="TRANSIENT RECEPTOR POTENTIAL CATION CHANNEL, SUBFAMILY M, MEMBER 6"/>
    <property type="match status" value="1"/>
</dbReference>
<dbReference type="AlphaFoldDB" id="A0A9D4HHQ0"/>
<evidence type="ECO:0000313" key="9">
    <source>
        <dbReference type="Proteomes" id="UP000828390"/>
    </source>
</evidence>
<name>A0A9D4HHQ0_DREPO</name>
<keyword evidence="9" id="KW-1185">Reference proteome</keyword>
<feature type="region of interest" description="Disordered" evidence="5">
    <location>
        <begin position="1"/>
        <end position="58"/>
    </location>
</feature>
<proteinExistence type="predicted"/>
<feature type="non-terminal residue" evidence="8">
    <location>
        <position position="266"/>
    </location>
</feature>
<feature type="domain" description="TRPM-like" evidence="7">
    <location>
        <begin position="75"/>
        <end position="154"/>
    </location>
</feature>
<evidence type="ECO:0000313" key="8">
    <source>
        <dbReference type="EMBL" id="KAH3717186.1"/>
    </source>
</evidence>
<reference evidence="8" key="2">
    <citation type="submission" date="2020-11" db="EMBL/GenBank/DDBJ databases">
        <authorList>
            <person name="McCartney M.A."/>
            <person name="Auch B."/>
            <person name="Kono T."/>
            <person name="Mallez S."/>
            <person name="Becker A."/>
            <person name="Gohl D.M."/>
            <person name="Silverstein K.A.T."/>
            <person name="Koren S."/>
            <person name="Bechman K.B."/>
            <person name="Herman A."/>
            <person name="Abrahante J.E."/>
            <person name="Garbe J."/>
        </authorList>
    </citation>
    <scope>NUCLEOTIDE SEQUENCE</scope>
    <source>
        <strain evidence="8">Duluth1</strain>
        <tissue evidence="8">Whole animal</tissue>
    </source>
</reference>
<evidence type="ECO:0000259" key="7">
    <source>
        <dbReference type="Pfam" id="PF25508"/>
    </source>
</evidence>
<comment type="caution">
    <text evidence="8">The sequence shown here is derived from an EMBL/GenBank/DDBJ whole genome shotgun (WGS) entry which is preliminary data.</text>
</comment>
<evidence type="ECO:0000256" key="5">
    <source>
        <dbReference type="SAM" id="MobiDB-lite"/>
    </source>
</evidence>
<dbReference type="GO" id="GO:0030001">
    <property type="term" value="P:metal ion transport"/>
    <property type="evidence" value="ECO:0007669"/>
    <property type="project" value="TreeGrafter"/>
</dbReference>
<protein>
    <recommendedName>
        <fullName evidence="7">TRPM-like domain-containing protein</fullName>
    </recommendedName>
</protein>
<gene>
    <name evidence="8" type="ORF">DPMN_059966</name>
</gene>
<comment type="subcellular location">
    <subcellularLocation>
        <location evidence="1">Membrane</location>
        <topology evidence="1">Multi-pass membrane protein</topology>
    </subcellularLocation>
</comment>
<evidence type="ECO:0000256" key="4">
    <source>
        <dbReference type="ARBA" id="ARBA00023136"/>
    </source>
</evidence>
<feature type="compositionally biased region" description="Basic and acidic residues" evidence="5">
    <location>
        <begin position="35"/>
        <end position="58"/>
    </location>
</feature>
<dbReference type="GO" id="GO:0005886">
    <property type="term" value="C:plasma membrane"/>
    <property type="evidence" value="ECO:0007669"/>
    <property type="project" value="TreeGrafter"/>
</dbReference>
<evidence type="ECO:0000256" key="3">
    <source>
        <dbReference type="ARBA" id="ARBA00022989"/>
    </source>
</evidence>
<keyword evidence="4 6" id="KW-0472">Membrane</keyword>
<evidence type="ECO:0000256" key="1">
    <source>
        <dbReference type="ARBA" id="ARBA00004141"/>
    </source>
</evidence>
<keyword evidence="3 6" id="KW-1133">Transmembrane helix</keyword>
<accession>A0A9D4HHQ0</accession>
<evidence type="ECO:0000256" key="2">
    <source>
        <dbReference type="ARBA" id="ARBA00022692"/>
    </source>
</evidence>
<dbReference type="PANTHER" id="PTHR13800:SF1">
    <property type="entry name" value="TRANSIENT RECEPTOR POTENTIAL CATION CHANNEL TRPM"/>
    <property type="match status" value="1"/>
</dbReference>
<dbReference type="Proteomes" id="UP000828390">
    <property type="component" value="Unassembled WGS sequence"/>
</dbReference>
<dbReference type="EMBL" id="JAIWYP010000013">
    <property type="protein sequence ID" value="KAH3717186.1"/>
    <property type="molecule type" value="Genomic_DNA"/>
</dbReference>
<dbReference type="InterPro" id="IPR050927">
    <property type="entry name" value="TRPM"/>
</dbReference>
<dbReference type="Pfam" id="PF25508">
    <property type="entry name" value="TRPM2"/>
    <property type="match status" value="1"/>
</dbReference>
<dbReference type="InterPro" id="IPR057366">
    <property type="entry name" value="TRPM-like"/>
</dbReference>
<organism evidence="8 9">
    <name type="scientific">Dreissena polymorpha</name>
    <name type="common">Zebra mussel</name>
    <name type="synonym">Mytilus polymorpha</name>
    <dbReference type="NCBI Taxonomy" id="45954"/>
    <lineage>
        <taxon>Eukaryota</taxon>
        <taxon>Metazoa</taxon>
        <taxon>Spiralia</taxon>
        <taxon>Lophotrochozoa</taxon>
        <taxon>Mollusca</taxon>
        <taxon>Bivalvia</taxon>
        <taxon>Autobranchia</taxon>
        <taxon>Heteroconchia</taxon>
        <taxon>Euheterodonta</taxon>
        <taxon>Imparidentia</taxon>
        <taxon>Neoheterodontei</taxon>
        <taxon>Myida</taxon>
        <taxon>Dreissenoidea</taxon>
        <taxon>Dreissenidae</taxon>
        <taxon>Dreissena</taxon>
    </lineage>
</organism>
<evidence type="ECO:0000256" key="6">
    <source>
        <dbReference type="SAM" id="Phobius"/>
    </source>
</evidence>
<sequence>MMKRPESERASESAGEGASARERSAAERAQSGAREAQRETREQATRDRERRREAEREREREIHNIGTYYINPLFMALIARNVCKAYEQQTDDKVVLIAEMKSEWSAVAINCLNECYQQCKDATYVFLTKAMPYWDMKSCIDLAVESRNMGFLAQQACKTLIEDAWTWQRMEHKFKCLQDPKSCKERNKFLDIIQAPKTKIAFDWISHLVFVSLFAYVLLIELTPIVPTKEYVLMIWAVTMLVEKSRQCTKDGLSDELPDELSKNPF</sequence>
<feature type="transmembrane region" description="Helical" evidence="6">
    <location>
        <begin position="204"/>
        <end position="226"/>
    </location>
</feature>
<reference evidence="8" key="1">
    <citation type="journal article" date="2019" name="bioRxiv">
        <title>The Genome of the Zebra Mussel, Dreissena polymorpha: A Resource for Invasive Species Research.</title>
        <authorList>
            <person name="McCartney M.A."/>
            <person name="Auch B."/>
            <person name="Kono T."/>
            <person name="Mallez S."/>
            <person name="Zhang Y."/>
            <person name="Obille A."/>
            <person name="Becker A."/>
            <person name="Abrahante J.E."/>
            <person name="Garbe J."/>
            <person name="Badalamenti J.P."/>
            <person name="Herman A."/>
            <person name="Mangelson H."/>
            <person name="Liachko I."/>
            <person name="Sullivan S."/>
            <person name="Sone E.D."/>
            <person name="Koren S."/>
            <person name="Silverstein K.A.T."/>
            <person name="Beckman K.B."/>
            <person name="Gohl D.M."/>
        </authorList>
    </citation>
    <scope>NUCLEOTIDE SEQUENCE</scope>
    <source>
        <strain evidence="8">Duluth1</strain>
        <tissue evidence="8">Whole animal</tissue>
    </source>
</reference>
<keyword evidence="2 6" id="KW-0812">Transmembrane</keyword>
<dbReference type="GO" id="GO:0005261">
    <property type="term" value="F:monoatomic cation channel activity"/>
    <property type="evidence" value="ECO:0007669"/>
    <property type="project" value="TreeGrafter"/>
</dbReference>
<feature type="compositionally biased region" description="Basic and acidic residues" evidence="5">
    <location>
        <begin position="1"/>
        <end position="11"/>
    </location>
</feature>